<sequence length="243" mass="27270">MVPKEKIFLVVGVLSSIKILIMVWLDGNNPRAPAVDVYLQWIYEGWQSLTKEAIASSFKTCGITNAADGSEDDEIHCFKQHGPASGGRLLLKQARENTEIDALIPEEIDIEEDAGNGYESDVSLEWNVILRMMSTRKQCSNSEKRQSAVNKRWYKQQEKNQIAATAAKRAKAAGKIRLGKKQPTSAEETHGTGFQNLRMVSSQKQCSEQEKQDLSKKCQSAVHKRWSKRQAKNQIAAVSVFKM</sequence>
<dbReference type="AlphaFoldDB" id="A0A915EKH8"/>
<feature type="compositionally biased region" description="Polar residues" evidence="1">
    <location>
        <begin position="182"/>
        <end position="194"/>
    </location>
</feature>
<organism evidence="3 4">
    <name type="scientific">Ditylenchus dipsaci</name>
    <dbReference type="NCBI Taxonomy" id="166011"/>
    <lineage>
        <taxon>Eukaryota</taxon>
        <taxon>Metazoa</taxon>
        <taxon>Ecdysozoa</taxon>
        <taxon>Nematoda</taxon>
        <taxon>Chromadorea</taxon>
        <taxon>Rhabditida</taxon>
        <taxon>Tylenchina</taxon>
        <taxon>Tylenchomorpha</taxon>
        <taxon>Sphaerularioidea</taxon>
        <taxon>Anguinidae</taxon>
        <taxon>Anguininae</taxon>
        <taxon>Ditylenchus</taxon>
    </lineage>
</organism>
<protein>
    <submittedName>
        <fullName evidence="4">Uncharacterized protein</fullName>
    </submittedName>
</protein>
<feature type="region of interest" description="Disordered" evidence="1">
    <location>
        <begin position="173"/>
        <end position="194"/>
    </location>
</feature>
<keyword evidence="2" id="KW-0472">Membrane</keyword>
<dbReference type="Proteomes" id="UP000887574">
    <property type="component" value="Unplaced"/>
</dbReference>
<dbReference type="WBParaSite" id="jg6897">
    <property type="protein sequence ID" value="jg6897"/>
    <property type="gene ID" value="jg6897"/>
</dbReference>
<keyword evidence="2" id="KW-0812">Transmembrane</keyword>
<reference evidence="4" key="1">
    <citation type="submission" date="2022-11" db="UniProtKB">
        <authorList>
            <consortium name="WormBaseParasite"/>
        </authorList>
    </citation>
    <scope>IDENTIFICATION</scope>
</reference>
<proteinExistence type="predicted"/>
<feature type="transmembrane region" description="Helical" evidence="2">
    <location>
        <begin position="7"/>
        <end position="25"/>
    </location>
</feature>
<evidence type="ECO:0000256" key="2">
    <source>
        <dbReference type="SAM" id="Phobius"/>
    </source>
</evidence>
<evidence type="ECO:0000256" key="1">
    <source>
        <dbReference type="SAM" id="MobiDB-lite"/>
    </source>
</evidence>
<keyword evidence="2" id="KW-1133">Transmembrane helix</keyword>
<evidence type="ECO:0000313" key="3">
    <source>
        <dbReference type="Proteomes" id="UP000887574"/>
    </source>
</evidence>
<keyword evidence="3" id="KW-1185">Reference proteome</keyword>
<evidence type="ECO:0000313" key="4">
    <source>
        <dbReference type="WBParaSite" id="jg6897"/>
    </source>
</evidence>
<name>A0A915EKH8_9BILA</name>
<accession>A0A915EKH8</accession>